<keyword evidence="2" id="KW-1185">Reference proteome</keyword>
<sequence>MSLNVSRYLYTGIVDYDQHHKEVILQFLVAADELGLSNLIQHIQDYLIDDEEYLHKDPVVPLEVIYQHETFENLKDYCLEIISAEPKILFTSQKFTSLEKPIITMVLQRDDLKMKEIEIWESFLRWLFVHNLKSDDESTWSSETSTDIKQIVQEYTPLIRFYDISKEDFFLKVYPYRNFLPQDLES</sequence>
<proteinExistence type="predicted"/>
<dbReference type="InterPro" id="IPR011333">
    <property type="entry name" value="SKP1/BTB/POZ_sf"/>
</dbReference>
<protein>
    <submittedName>
        <fullName evidence="1">8183_t:CDS:1</fullName>
    </submittedName>
</protein>
<reference evidence="1" key="1">
    <citation type="submission" date="2022-08" db="EMBL/GenBank/DDBJ databases">
        <authorList>
            <person name="Kallberg Y."/>
            <person name="Tangrot J."/>
            <person name="Rosling A."/>
        </authorList>
    </citation>
    <scope>NUCLEOTIDE SEQUENCE</scope>
    <source>
        <strain evidence="1">Wild A</strain>
    </source>
</reference>
<dbReference type="PANTHER" id="PTHR46306">
    <property type="entry name" value="BTB/POZ DOMAIN-CONTAINING PROTEIN 9"/>
    <property type="match status" value="1"/>
</dbReference>
<evidence type="ECO:0000313" key="1">
    <source>
        <dbReference type="EMBL" id="CAI2174163.1"/>
    </source>
</evidence>
<gene>
    <name evidence="1" type="ORF">FWILDA_LOCUS6453</name>
</gene>
<organism evidence="1 2">
    <name type="scientific">Funneliformis geosporum</name>
    <dbReference type="NCBI Taxonomy" id="1117311"/>
    <lineage>
        <taxon>Eukaryota</taxon>
        <taxon>Fungi</taxon>
        <taxon>Fungi incertae sedis</taxon>
        <taxon>Mucoromycota</taxon>
        <taxon>Glomeromycotina</taxon>
        <taxon>Glomeromycetes</taxon>
        <taxon>Glomerales</taxon>
        <taxon>Glomeraceae</taxon>
        <taxon>Funneliformis</taxon>
    </lineage>
</organism>
<dbReference type="InterPro" id="IPR052407">
    <property type="entry name" value="BTB_POZ_domain_cont_9"/>
</dbReference>
<accession>A0A9W4WN24</accession>
<dbReference type="Proteomes" id="UP001153678">
    <property type="component" value="Unassembled WGS sequence"/>
</dbReference>
<dbReference type="OrthoDB" id="2361824at2759"/>
<dbReference type="PANTHER" id="PTHR46306:SF1">
    <property type="entry name" value="BTB_POZ DOMAIN-CONTAINING PROTEIN 9"/>
    <property type="match status" value="1"/>
</dbReference>
<dbReference type="EMBL" id="CAMKVN010001169">
    <property type="protein sequence ID" value="CAI2174163.1"/>
    <property type="molecule type" value="Genomic_DNA"/>
</dbReference>
<dbReference type="GO" id="GO:0005737">
    <property type="term" value="C:cytoplasm"/>
    <property type="evidence" value="ECO:0007669"/>
    <property type="project" value="TreeGrafter"/>
</dbReference>
<dbReference type="AlphaFoldDB" id="A0A9W4WN24"/>
<dbReference type="Gene3D" id="3.30.710.10">
    <property type="entry name" value="Potassium Channel Kv1.1, Chain A"/>
    <property type="match status" value="1"/>
</dbReference>
<name>A0A9W4WN24_9GLOM</name>
<evidence type="ECO:0000313" key="2">
    <source>
        <dbReference type="Proteomes" id="UP001153678"/>
    </source>
</evidence>
<comment type="caution">
    <text evidence="1">The sequence shown here is derived from an EMBL/GenBank/DDBJ whole genome shotgun (WGS) entry which is preliminary data.</text>
</comment>